<organism evidence="1 2">
    <name type="scientific">Telmatocola sphagniphila</name>
    <dbReference type="NCBI Taxonomy" id="1123043"/>
    <lineage>
        <taxon>Bacteria</taxon>
        <taxon>Pseudomonadati</taxon>
        <taxon>Planctomycetota</taxon>
        <taxon>Planctomycetia</taxon>
        <taxon>Gemmatales</taxon>
        <taxon>Gemmataceae</taxon>
    </lineage>
</organism>
<keyword evidence="2" id="KW-1185">Reference proteome</keyword>
<name>A0A8E6B3X6_9BACT</name>
<dbReference type="Proteomes" id="UP000676194">
    <property type="component" value="Chromosome"/>
</dbReference>
<proteinExistence type="predicted"/>
<protein>
    <submittedName>
        <fullName evidence="1">Uncharacterized protein</fullName>
    </submittedName>
</protein>
<dbReference type="RefSeq" id="WP_213493797.1">
    <property type="nucleotide sequence ID" value="NZ_CP074694.1"/>
</dbReference>
<evidence type="ECO:0000313" key="1">
    <source>
        <dbReference type="EMBL" id="QVL29915.1"/>
    </source>
</evidence>
<dbReference type="EMBL" id="CP074694">
    <property type="protein sequence ID" value="QVL29915.1"/>
    <property type="molecule type" value="Genomic_DNA"/>
</dbReference>
<dbReference type="KEGG" id="tsph:KIH39_13655"/>
<accession>A0A8E6B3X6</accession>
<evidence type="ECO:0000313" key="2">
    <source>
        <dbReference type="Proteomes" id="UP000676194"/>
    </source>
</evidence>
<gene>
    <name evidence="1" type="ORF">KIH39_13655</name>
</gene>
<dbReference type="AlphaFoldDB" id="A0A8E6B3X6"/>
<reference evidence="1" key="1">
    <citation type="submission" date="2021-05" db="EMBL/GenBank/DDBJ databases">
        <title>Complete genome sequence of the cellulolytic planctomycete Telmatocola sphagniphila SP2T and characterization of the first cellulase from planctomycetes.</title>
        <authorList>
            <person name="Rakitin A.L."/>
            <person name="Beletsky A.V."/>
            <person name="Naumoff D.G."/>
            <person name="Kulichevskaya I.S."/>
            <person name="Mardanov A.V."/>
            <person name="Ravin N.V."/>
            <person name="Dedysh S.N."/>
        </authorList>
    </citation>
    <scope>NUCLEOTIDE SEQUENCE</scope>
    <source>
        <strain evidence="1">SP2T</strain>
    </source>
</reference>
<sequence length="256" mass="29070">MRRDFRVGEEIPRHFWKQSQSKNSFLFVLYPIQIILLNNKILRAFHNARCAMHIFRTATVHGPEIEELPPEFRSVLTKQDIQAIRTGPEYFATLGAGESPKWLRKLLGNCAESGYDLQFHSSGDRPYRPYFRFHWQGEPTISLPRGKRLRKDMPDFLRSIYSVIGIFLENGFGMAGGLHSAEGLGPISEMGIWVDPEGSVNPAEAVPFLDTFSGDLLCYLTTGGGAWLKSGQFEKVKNLEKEVARYFEALIKGSRI</sequence>